<organism evidence="1 2">
    <name type="scientific">Trametes sanguinea</name>
    <dbReference type="NCBI Taxonomy" id="158606"/>
    <lineage>
        <taxon>Eukaryota</taxon>
        <taxon>Fungi</taxon>
        <taxon>Dikarya</taxon>
        <taxon>Basidiomycota</taxon>
        <taxon>Agaricomycotina</taxon>
        <taxon>Agaricomycetes</taxon>
        <taxon>Polyporales</taxon>
        <taxon>Polyporaceae</taxon>
        <taxon>Trametes</taxon>
    </lineage>
</organism>
<sequence length="150" mass="16402">MPCLRFVQVVVTPQGIAPLRDGERPTCDCGVKETQPTEGPNGDHMVEVPGGPFGIDVEATQAVHEPWRGYHSSLIGQNGKYVTRLEEKYGVKITFPREAHADGEGKTREQLKADEVLVKGGRKGVAQAKQELMDAVEFEKEYPSSAAPRS</sequence>
<accession>A0ACC1MTI3</accession>
<protein>
    <submittedName>
        <fullName evidence="1">Uncharacterized protein</fullName>
    </submittedName>
</protein>
<gene>
    <name evidence="1" type="ORF">NUW54_g12850</name>
</gene>
<reference evidence="1" key="1">
    <citation type="submission" date="2022-08" db="EMBL/GenBank/DDBJ databases">
        <title>Genome Sequence of Pycnoporus sanguineus.</title>
        <authorList>
            <person name="Buettner E."/>
        </authorList>
    </citation>
    <scope>NUCLEOTIDE SEQUENCE</scope>
    <source>
        <strain evidence="1">CG-C14</strain>
    </source>
</reference>
<dbReference type="Proteomes" id="UP001144978">
    <property type="component" value="Unassembled WGS sequence"/>
</dbReference>
<keyword evidence="2" id="KW-1185">Reference proteome</keyword>
<comment type="caution">
    <text evidence="1">The sequence shown here is derived from an EMBL/GenBank/DDBJ whole genome shotgun (WGS) entry which is preliminary data.</text>
</comment>
<proteinExistence type="predicted"/>
<dbReference type="EMBL" id="JANSHE010005656">
    <property type="protein sequence ID" value="KAJ2969931.1"/>
    <property type="molecule type" value="Genomic_DNA"/>
</dbReference>
<evidence type="ECO:0000313" key="1">
    <source>
        <dbReference type="EMBL" id="KAJ2969931.1"/>
    </source>
</evidence>
<name>A0ACC1MTI3_9APHY</name>
<evidence type="ECO:0000313" key="2">
    <source>
        <dbReference type="Proteomes" id="UP001144978"/>
    </source>
</evidence>